<sequence length="258" mass="30005">MSDEFGRCDRETECQYWATPEKENNIVFEKKHIPAPKPSFHNLELLDKMYTNEKQQNNFSLFLETIFTREEVFEAEQKYFITSSNHFKGGATIFWQIDNLERLHAGKILQYDKVTGKRIKTAEGKGLINWVHSVLKLENFNLKQSLFGLHLIAETNQKTIAIVEAEKTAVIMSIFKPQYIWLATGSKSGFKYDLLKPIKDFNIIGFPDKSEFEDWNTKSIELNKVGFKIKVNDWLEKTDYPKGSDFADVLINETKNSK</sequence>
<reference evidence="2 3" key="1">
    <citation type="submission" date="2017-04" db="EMBL/GenBank/DDBJ databases">
        <title>Compelte genome sequence of WV33.</title>
        <authorList>
            <person name="Lee P.C."/>
        </authorList>
    </citation>
    <scope>NUCLEOTIDE SEQUENCE [LARGE SCALE GENOMIC DNA]</scope>
    <source>
        <strain evidence="2 3">WV33</strain>
    </source>
</reference>
<dbReference type="Proteomes" id="UP000244527">
    <property type="component" value="Chromosome"/>
</dbReference>
<evidence type="ECO:0000313" key="3">
    <source>
        <dbReference type="Proteomes" id="UP000244527"/>
    </source>
</evidence>
<name>A0A2S1LGR6_9FLAO</name>
<keyword evidence="3" id="KW-1185">Reference proteome</keyword>
<feature type="domain" description="DUF6371" evidence="1">
    <location>
        <begin position="57"/>
        <end position="209"/>
    </location>
</feature>
<evidence type="ECO:0000259" key="1">
    <source>
        <dbReference type="Pfam" id="PF19898"/>
    </source>
</evidence>
<dbReference type="Pfam" id="PF19898">
    <property type="entry name" value="DUF6371"/>
    <property type="match status" value="1"/>
</dbReference>
<dbReference type="KEGG" id="ffa:FFWV33_16115"/>
<organism evidence="2 3">
    <name type="scientific">Flavobacterium faecale</name>
    <dbReference type="NCBI Taxonomy" id="1355330"/>
    <lineage>
        <taxon>Bacteria</taxon>
        <taxon>Pseudomonadati</taxon>
        <taxon>Bacteroidota</taxon>
        <taxon>Flavobacteriia</taxon>
        <taxon>Flavobacteriales</taxon>
        <taxon>Flavobacteriaceae</taxon>
        <taxon>Flavobacterium</taxon>
    </lineage>
</organism>
<dbReference type="EMBL" id="CP020918">
    <property type="protein sequence ID" value="AWG22943.1"/>
    <property type="molecule type" value="Genomic_DNA"/>
</dbReference>
<accession>A0A2S1LGR6</accession>
<proteinExistence type="predicted"/>
<gene>
    <name evidence="2" type="ORF">FFWV33_16115</name>
</gene>
<protein>
    <recommendedName>
        <fullName evidence="1">DUF6371 domain-containing protein</fullName>
    </recommendedName>
</protein>
<dbReference type="AlphaFoldDB" id="A0A2S1LGR6"/>
<evidence type="ECO:0000313" key="2">
    <source>
        <dbReference type="EMBL" id="AWG22943.1"/>
    </source>
</evidence>
<dbReference type="InterPro" id="IPR045951">
    <property type="entry name" value="DUF6371"/>
</dbReference>